<organism evidence="1 2">
    <name type="scientific">Vibrio gallaecicus</name>
    <dbReference type="NCBI Taxonomy" id="552386"/>
    <lineage>
        <taxon>Bacteria</taxon>
        <taxon>Pseudomonadati</taxon>
        <taxon>Pseudomonadota</taxon>
        <taxon>Gammaproteobacteria</taxon>
        <taxon>Vibrionales</taxon>
        <taxon>Vibrionaceae</taxon>
        <taxon>Vibrio</taxon>
    </lineage>
</organism>
<dbReference type="RefSeq" id="WP_372268764.1">
    <property type="nucleotide sequence ID" value="NZ_JBFRUW010000202.1"/>
</dbReference>
<keyword evidence="2" id="KW-1185">Reference proteome</keyword>
<reference evidence="1 2" key="1">
    <citation type="journal article" date="2024" name="ISME J.">
        <title>Tailless and filamentous prophages are predominant in marine Vibrio.</title>
        <authorList>
            <person name="Steensen K."/>
            <person name="Seneca J."/>
            <person name="Bartlau N."/>
            <person name="Yu X.A."/>
            <person name="Hussain F.A."/>
            <person name="Polz M.F."/>
        </authorList>
    </citation>
    <scope>NUCLEOTIDE SEQUENCE [LARGE SCALE GENOMIC DNA]</scope>
    <source>
        <strain evidence="1 2">10N.222.51.A1</strain>
    </source>
</reference>
<evidence type="ECO:0000313" key="1">
    <source>
        <dbReference type="EMBL" id="MFA0570912.1"/>
    </source>
</evidence>
<sequence>LTRRYIHSRNNMSNDKFESYSRDLGTLVKEYALESISESNTDKSDFNTGYMMAFHRIVTLMQQQAEVFEIDLKDIGLDDLPEDEFFN</sequence>
<dbReference type="EMBL" id="JBFRUW010000202">
    <property type="protein sequence ID" value="MFA0570912.1"/>
    <property type="molecule type" value="Genomic_DNA"/>
</dbReference>
<protein>
    <submittedName>
        <fullName evidence="1">Uncharacterized protein</fullName>
    </submittedName>
</protein>
<accession>A0ABV4NIL5</accession>
<feature type="non-terminal residue" evidence="1">
    <location>
        <position position="1"/>
    </location>
</feature>
<name>A0ABV4NIL5_9VIBR</name>
<gene>
    <name evidence="1" type="ORF">AB4566_21925</name>
</gene>
<comment type="caution">
    <text evidence="1">The sequence shown here is derived from an EMBL/GenBank/DDBJ whole genome shotgun (WGS) entry which is preliminary data.</text>
</comment>
<evidence type="ECO:0000313" key="2">
    <source>
        <dbReference type="Proteomes" id="UP001570417"/>
    </source>
</evidence>
<proteinExistence type="predicted"/>
<dbReference type="Proteomes" id="UP001570417">
    <property type="component" value="Unassembled WGS sequence"/>
</dbReference>